<keyword evidence="2" id="KW-0238">DNA-binding</keyword>
<protein>
    <submittedName>
        <fullName evidence="5">Lrp/AsnC family transcriptional regulator</fullName>
    </submittedName>
</protein>
<proteinExistence type="predicted"/>
<dbReference type="InterPro" id="IPR036390">
    <property type="entry name" value="WH_DNA-bd_sf"/>
</dbReference>
<accession>A0ABX2AW75</accession>
<sequence length="157" mass="18168">MSETERLDRTDLLILDALQQNARITNKELAAQIHLSPSPTFERWKRLEREGYIKKYIAVLDAGKLNRGFVVFCCVKLSRLNTETANDFTERIGRIPEVTECYNISGHFDYMLKIHSFDMKQYQQFLINVLGRIESVVSIESTFVMEETKHSYGVGVV</sequence>
<evidence type="ECO:0000313" key="6">
    <source>
        <dbReference type="Proteomes" id="UP001193734"/>
    </source>
</evidence>
<dbReference type="Gene3D" id="1.10.10.10">
    <property type="entry name" value="Winged helix-like DNA-binding domain superfamily/Winged helix DNA-binding domain"/>
    <property type="match status" value="1"/>
</dbReference>
<dbReference type="InterPro" id="IPR019888">
    <property type="entry name" value="Tscrpt_reg_AsnC-like"/>
</dbReference>
<dbReference type="InterPro" id="IPR019887">
    <property type="entry name" value="Tscrpt_reg_AsnC/Lrp_C"/>
</dbReference>
<dbReference type="InterPro" id="IPR011008">
    <property type="entry name" value="Dimeric_a/b-barrel"/>
</dbReference>
<dbReference type="Proteomes" id="UP001193734">
    <property type="component" value="Unassembled WGS sequence"/>
</dbReference>
<dbReference type="Gene3D" id="3.30.70.920">
    <property type="match status" value="1"/>
</dbReference>
<name>A0ABX2AW75_9BACT</name>
<dbReference type="PRINTS" id="PR00033">
    <property type="entry name" value="HTHASNC"/>
</dbReference>
<dbReference type="Pfam" id="PF13412">
    <property type="entry name" value="HTH_24"/>
    <property type="match status" value="1"/>
</dbReference>
<dbReference type="InterPro" id="IPR036388">
    <property type="entry name" value="WH-like_DNA-bd_sf"/>
</dbReference>
<evidence type="ECO:0000256" key="2">
    <source>
        <dbReference type="ARBA" id="ARBA00023125"/>
    </source>
</evidence>
<organism evidence="5 6">
    <name type="scientific">Xylanibacter rodentium</name>
    <dbReference type="NCBI Taxonomy" id="2736289"/>
    <lineage>
        <taxon>Bacteria</taxon>
        <taxon>Pseudomonadati</taxon>
        <taxon>Bacteroidota</taxon>
        <taxon>Bacteroidia</taxon>
        <taxon>Bacteroidales</taxon>
        <taxon>Prevotellaceae</taxon>
        <taxon>Xylanibacter</taxon>
    </lineage>
</organism>
<comment type="caution">
    <text evidence="5">The sequence shown here is derived from an EMBL/GenBank/DDBJ whole genome shotgun (WGS) entry which is preliminary data.</text>
</comment>
<gene>
    <name evidence="5" type="ORF">HPS55_06365</name>
</gene>
<dbReference type="InterPro" id="IPR000485">
    <property type="entry name" value="AsnC-type_HTH_dom"/>
</dbReference>
<dbReference type="SUPFAM" id="SSF46785">
    <property type="entry name" value="Winged helix' DNA-binding domain"/>
    <property type="match status" value="1"/>
</dbReference>
<evidence type="ECO:0000259" key="4">
    <source>
        <dbReference type="PROSITE" id="PS50956"/>
    </source>
</evidence>
<keyword evidence="6" id="KW-1185">Reference proteome</keyword>
<dbReference type="PANTHER" id="PTHR30154:SF34">
    <property type="entry name" value="TRANSCRIPTIONAL REGULATOR AZLB"/>
    <property type="match status" value="1"/>
</dbReference>
<dbReference type="EMBL" id="JABKKE010000008">
    <property type="protein sequence ID" value="NPE13953.1"/>
    <property type="molecule type" value="Genomic_DNA"/>
</dbReference>
<dbReference type="GeneID" id="82157386"/>
<keyword evidence="1" id="KW-0805">Transcription regulation</keyword>
<dbReference type="Pfam" id="PF01037">
    <property type="entry name" value="AsnC_trans_reg"/>
    <property type="match status" value="1"/>
</dbReference>
<dbReference type="SMART" id="SM00344">
    <property type="entry name" value="HTH_ASNC"/>
    <property type="match status" value="1"/>
</dbReference>
<evidence type="ECO:0000256" key="1">
    <source>
        <dbReference type="ARBA" id="ARBA00023015"/>
    </source>
</evidence>
<keyword evidence="3" id="KW-0804">Transcription</keyword>
<dbReference type="PANTHER" id="PTHR30154">
    <property type="entry name" value="LEUCINE-RESPONSIVE REGULATORY PROTEIN"/>
    <property type="match status" value="1"/>
</dbReference>
<evidence type="ECO:0000256" key="3">
    <source>
        <dbReference type="ARBA" id="ARBA00023163"/>
    </source>
</evidence>
<dbReference type="RefSeq" id="WP_172174598.1">
    <property type="nucleotide sequence ID" value="NZ_CASGIA010000005.1"/>
</dbReference>
<reference evidence="5 6" key="1">
    <citation type="submission" date="2020-05" db="EMBL/GenBank/DDBJ databases">
        <title>Distinct polysaccharide utilization as determinants for interspecies competition between intestinal Prevotella spp.</title>
        <authorList>
            <person name="Galvez E.J.C."/>
            <person name="Iljazovic A."/>
            <person name="Strowig T."/>
        </authorList>
    </citation>
    <scope>NUCLEOTIDE SEQUENCE [LARGE SCALE GENOMIC DNA]</scope>
    <source>
        <strain evidence="5 6">PROD</strain>
    </source>
</reference>
<dbReference type="PROSITE" id="PS50956">
    <property type="entry name" value="HTH_ASNC_2"/>
    <property type="match status" value="1"/>
</dbReference>
<dbReference type="SUPFAM" id="SSF54909">
    <property type="entry name" value="Dimeric alpha+beta barrel"/>
    <property type="match status" value="1"/>
</dbReference>
<feature type="domain" description="HTH asnC-type" evidence="4">
    <location>
        <begin position="7"/>
        <end position="70"/>
    </location>
</feature>
<evidence type="ECO:0000313" key="5">
    <source>
        <dbReference type="EMBL" id="NPE13953.1"/>
    </source>
</evidence>